<evidence type="ECO:0000313" key="2">
    <source>
        <dbReference type="Proteomes" id="UP000622317"/>
    </source>
</evidence>
<keyword evidence="2" id="KW-1185">Reference proteome</keyword>
<name>A0A927F6A5_9BACT</name>
<organism evidence="1 2">
    <name type="scientific">Pelagicoccus enzymogenes</name>
    <dbReference type="NCBI Taxonomy" id="2773457"/>
    <lineage>
        <taxon>Bacteria</taxon>
        <taxon>Pseudomonadati</taxon>
        <taxon>Verrucomicrobiota</taxon>
        <taxon>Opitutia</taxon>
        <taxon>Puniceicoccales</taxon>
        <taxon>Pelagicoccaceae</taxon>
        <taxon>Pelagicoccus</taxon>
    </lineage>
</organism>
<reference evidence="1" key="1">
    <citation type="submission" date="2020-09" db="EMBL/GenBank/DDBJ databases">
        <title>Pelagicoccus enzymogenes sp. nov. with an EPS production, isolated from marine sediment.</title>
        <authorList>
            <person name="Feng X."/>
        </authorList>
    </citation>
    <scope>NUCLEOTIDE SEQUENCE</scope>
    <source>
        <strain evidence="1">NFK12</strain>
    </source>
</reference>
<comment type="caution">
    <text evidence="1">The sequence shown here is derived from an EMBL/GenBank/DDBJ whole genome shotgun (WGS) entry which is preliminary data.</text>
</comment>
<gene>
    <name evidence="1" type="ORF">IEN85_05820</name>
</gene>
<sequence length="180" mass="20060">MNYSIDDKKPLRTKIAQRCVALATGLTLLTASIASPEGHESNETQALQVYFDDLEGATYTDISNARDDLLHNAFADAADRKEWIGEFDIEYNTLPDEDESGYLMFTVIDWERSRSNFYSFSARAEYVDNDGVTHDLGVVRGQNSGISVSTPRDAGEMFSEVAETAIKRALESLEDKLEIS</sequence>
<dbReference type="Proteomes" id="UP000622317">
    <property type="component" value="Unassembled WGS sequence"/>
</dbReference>
<evidence type="ECO:0000313" key="1">
    <source>
        <dbReference type="EMBL" id="MBD5779002.1"/>
    </source>
</evidence>
<dbReference type="EMBL" id="JACYFG010000006">
    <property type="protein sequence ID" value="MBD5779002.1"/>
    <property type="molecule type" value="Genomic_DNA"/>
</dbReference>
<accession>A0A927F6A5</accession>
<dbReference type="AlphaFoldDB" id="A0A927F6A5"/>
<proteinExistence type="predicted"/>
<dbReference type="RefSeq" id="WP_191616124.1">
    <property type="nucleotide sequence ID" value="NZ_JACYFG010000006.1"/>
</dbReference>
<protein>
    <submittedName>
        <fullName evidence="1">Uncharacterized protein</fullName>
    </submittedName>
</protein>